<name>A0ABW4JKH0_9BACL</name>
<dbReference type="InterPro" id="IPR011009">
    <property type="entry name" value="Kinase-like_dom_sf"/>
</dbReference>
<evidence type="ECO:0000313" key="2">
    <source>
        <dbReference type="EMBL" id="MFD1676872.1"/>
    </source>
</evidence>
<comment type="caution">
    <text evidence="2">The sequence shown here is derived from an EMBL/GenBank/DDBJ whole genome shotgun (WGS) entry which is preliminary data.</text>
</comment>
<reference evidence="3" key="1">
    <citation type="journal article" date="2019" name="Int. J. Syst. Evol. Microbiol.">
        <title>The Global Catalogue of Microorganisms (GCM) 10K type strain sequencing project: providing services to taxonomists for standard genome sequencing and annotation.</title>
        <authorList>
            <consortium name="The Broad Institute Genomics Platform"/>
            <consortium name="The Broad Institute Genome Sequencing Center for Infectious Disease"/>
            <person name="Wu L."/>
            <person name="Ma J."/>
        </authorList>
    </citation>
    <scope>NUCLEOTIDE SEQUENCE [LARGE SCALE GENOMIC DNA]</scope>
    <source>
        <strain evidence="3">CGMCC 1.12286</strain>
    </source>
</reference>
<proteinExistence type="predicted"/>
<dbReference type="PROSITE" id="PS00109">
    <property type="entry name" value="PROTEIN_KINASE_TYR"/>
    <property type="match status" value="1"/>
</dbReference>
<evidence type="ECO:0000259" key="1">
    <source>
        <dbReference type="Pfam" id="PF01636"/>
    </source>
</evidence>
<dbReference type="Pfam" id="PF01636">
    <property type="entry name" value="APH"/>
    <property type="match status" value="1"/>
</dbReference>
<feature type="domain" description="Aminoglycoside phosphotransferase" evidence="1">
    <location>
        <begin position="20"/>
        <end position="65"/>
    </location>
</feature>
<organism evidence="2 3">
    <name type="scientific">Alicyclobacillus fodiniaquatilis</name>
    <dbReference type="NCBI Taxonomy" id="1661150"/>
    <lineage>
        <taxon>Bacteria</taxon>
        <taxon>Bacillati</taxon>
        <taxon>Bacillota</taxon>
        <taxon>Bacilli</taxon>
        <taxon>Bacillales</taxon>
        <taxon>Alicyclobacillaceae</taxon>
        <taxon>Alicyclobacillus</taxon>
    </lineage>
</organism>
<accession>A0ABW4JKH0</accession>
<dbReference type="Proteomes" id="UP001597079">
    <property type="component" value="Unassembled WGS sequence"/>
</dbReference>
<evidence type="ECO:0000313" key="3">
    <source>
        <dbReference type="Proteomes" id="UP001597079"/>
    </source>
</evidence>
<dbReference type="Gene3D" id="3.90.1200.10">
    <property type="match status" value="1"/>
</dbReference>
<dbReference type="RefSeq" id="WP_377944780.1">
    <property type="nucleotide sequence ID" value="NZ_JBHUCX010000083.1"/>
</dbReference>
<dbReference type="EMBL" id="JBHUCX010000083">
    <property type="protein sequence ID" value="MFD1676872.1"/>
    <property type="molecule type" value="Genomic_DNA"/>
</dbReference>
<gene>
    <name evidence="2" type="ORF">ACFSB2_19550</name>
</gene>
<dbReference type="InterPro" id="IPR008266">
    <property type="entry name" value="Tyr_kinase_AS"/>
</dbReference>
<keyword evidence="3" id="KW-1185">Reference proteome</keyword>
<protein>
    <submittedName>
        <fullName evidence="2">Phosphotransferase family protein</fullName>
    </submittedName>
</protein>
<dbReference type="SUPFAM" id="SSF56112">
    <property type="entry name" value="Protein kinase-like (PK-like)"/>
    <property type="match status" value="1"/>
</dbReference>
<sequence>MQERSCSTSIPLLFTDKPQPVTQTLIHGDFTIDNVLVHDGEISGVIDWSEGAFGDSRCDAALAIRPKPNVFQDYLDVDIFFEGYGEKILTDDDFTYFAEGFYEFF</sequence>
<dbReference type="InterPro" id="IPR002575">
    <property type="entry name" value="Aminoglycoside_PTrfase"/>
</dbReference>